<protein>
    <submittedName>
        <fullName evidence="2">DNA binding domain protein, excisionase family</fullName>
    </submittedName>
</protein>
<gene>
    <name evidence="2" type="ORF">XD66_0831</name>
</gene>
<evidence type="ECO:0000313" key="3">
    <source>
        <dbReference type="Proteomes" id="UP000053326"/>
    </source>
</evidence>
<dbReference type="EMBL" id="LGFO01000091">
    <property type="protein sequence ID" value="KUK36456.1"/>
    <property type="molecule type" value="Genomic_DNA"/>
</dbReference>
<evidence type="ECO:0000259" key="1">
    <source>
        <dbReference type="Pfam" id="PF12728"/>
    </source>
</evidence>
<reference evidence="3" key="1">
    <citation type="journal article" date="2015" name="MBio">
        <title>Genome-Resolved Metagenomic Analysis Reveals Roles for Candidate Phyla and Other Microbial Community Members in Biogeochemical Transformations in Oil Reservoirs.</title>
        <authorList>
            <person name="Hu P."/>
            <person name="Tom L."/>
            <person name="Singh A."/>
            <person name="Thomas B.C."/>
            <person name="Baker B.J."/>
            <person name="Piceno Y.M."/>
            <person name="Andersen G.L."/>
            <person name="Banfield J.F."/>
        </authorList>
    </citation>
    <scope>NUCLEOTIDE SEQUENCE [LARGE SCALE GENOMIC DNA]</scope>
</reference>
<dbReference type="Proteomes" id="UP000053326">
    <property type="component" value="Unassembled WGS sequence"/>
</dbReference>
<accession>A0A117LB59</accession>
<dbReference type="AlphaFoldDB" id="A0A117LB59"/>
<organism evidence="2 3">
    <name type="scientific">Thermacetogenium phaeum</name>
    <dbReference type="NCBI Taxonomy" id="85874"/>
    <lineage>
        <taxon>Bacteria</taxon>
        <taxon>Bacillati</taxon>
        <taxon>Bacillota</taxon>
        <taxon>Clostridia</taxon>
        <taxon>Thermoanaerobacterales</taxon>
        <taxon>Thermoanaerobacteraceae</taxon>
        <taxon>Thermacetogenium</taxon>
    </lineage>
</organism>
<dbReference type="InterPro" id="IPR041657">
    <property type="entry name" value="HTH_17"/>
</dbReference>
<feature type="domain" description="Helix-turn-helix" evidence="1">
    <location>
        <begin position="33"/>
        <end position="57"/>
    </location>
</feature>
<sequence length="64" mass="7275">MRGLSFAPFLFFPGGGFAVRFYTVKGILELPAFLTVEEAARILRLKRSTAYEYVRRRGDSFSPP</sequence>
<proteinExistence type="predicted"/>
<dbReference type="Pfam" id="PF12728">
    <property type="entry name" value="HTH_17"/>
    <property type="match status" value="1"/>
</dbReference>
<evidence type="ECO:0000313" key="2">
    <source>
        <dbReference type="EMBL" id="KUK36456.1"/>
    </source>
</evidence>
<comment type="caution">
    <text evidence="2">The sequence shown here is derived from an EMBL/GenBank/DDBJ whole genome shotgun (WGS) entry which is preliminary data.</text>
</comment>
<name>A0A117LB59_9THEO</name>